<gene>
    <name evidence="1" type="ORF">EVAR_26510_1</name>
</gene>
<evidence type="ECO:0000313" key="1">
    <source>
        <dbReference type="EMBL" id="GBP34919.1"/>
    </source>
</evidence>
<protein>
    <submittedName>
        <fullName evidence="1">Uncharacterized protein</fullName>
    </submittedName>
</protein>
<dbReference type="AlphaFoldDB" id="A0A4C1V890"/>
<reference evidence="1 2" key="1">
    <citation type="journal article" date="2019" name="Commun. Biol.">
        <title>The bagworm genome reveals a unique fibroin gene that provides high tensile strength.</title>
        <authorList>
            <person name="Kono N."/>
            <person name="Nakamura H."/>
            <person name="Ohtoshi R."/>
            <person name="Tomita M."/>
            <person name="Numata K."/>
            <person name="Arakawa K."/>
        </authorList>
    </citation>
    <scope>NUCLEOTIDE SEQUENCE [LARGE SCALE GENOMIC DNA]</scope>
</reference>
<keyword evidence="2" id="KW-1185">Reference proteome</keyword>
<accession>A0A4C1V890</accession>
<proteinExistence type="predicted"/>
<dbReference type="Proteomes" id="UP000299102">
    <property type="component" value="Unassembled WGS sequence"/>
</dbReference>
<evidence type="ECO:0000313" key="2">
    <source>
        <dbReference type="Proteomes" id="UP000299102"/>
    </source>
</evidence>
<sequence length="115" mass="13171">MGRYWHVQRILSRFVPTNHIRYGVISQLRTRKGISVPRIKEPAGFDYGYDVNHSSRLVHRRDETRTREVHLGCHFKSASGDTQASYATAEVEMSIEIEGTEVSITADSAVCRYEK</sequence>
<comment type="caution">
    <text evidence="1">The sequence shown here is derived from an EMBL/GenBank/DDBJ whole genome shotgun (WGS) entry which is preliminary data.</text>
</comment>
<name>A0A4C1V890_EUMVA</name>
<dbReference type="EMBL" id="BGZK01000296">
    <property type="protein sequence ID" value="GBP34919.1"/>
    <property type="molecule type" value="Genomic_DNA"/>
</dbReference>
<organism evidence="1 2">
    <name type="scientific">Eumeta variegata</name>
    <name type="common">Bagworm moth</name>
    <name type="synonym">Eumeta japonica</name>
    <dbReference type="NCBI Taxonomy" id="151549"/>
    <lineage>
        <taxon>Eukaryota</taxon>
        <taxon>Metazoa</taxon>
        <taxon>Ecdysozoa</taxon>
        <taxon>Arthropoda</taxon>
        <taxon>Hexapoda</taxon>
        <taxon>Insecta</taxon>
        <taxon>Pterygota</taxon>
        <taxon>Neoptera</taxon>
        <taxon>Endopterygota</taxon>
        <taxon>Lepidoptera</taxon>
        <taxon>Glossata</taxon>
        <taxon>Ditrysia</taxon>
        <taxon>Tineoidea</taxon>
        <taxon>Psychidae</taxon>
        <taxon>Oiketicinae</taxon>
        <taxon>Eumeta</taxon>
    </lineage>
</organism>